<evidence type="ECO:0000256" key="1">
    <source>
        <dbReference type="ARBA" id="ARBA00004496"/>
    </source>
</evidence>
<dbReference type="GO" id="GO:0005737">
    <property type="term" value="C:cytoplasm"/>
    <property type="evidence" value="ECO:0007669"/>
    <property type="project" value="UniProtKB-SubCell"/>
</dbReference>
<evidence type="ECO:0000313" key="8">
    <source>
        <dbReference type="Proteomes" id="UP000007797"/>
    </source>
</evidence>
<feature type="region of interest" description="Disordered" evidence="6">
    <location>
        <begin position="845"/>
        <end position="870"/>
    </location>
</feature>
<evidence type="ECO:0000256" key="4">
    <source>
        <dbReference type="ARBA" id="ARBA00022737"/>
    </source>
</evidence>
<dbReference type="PANTHER" id="PTHR10527">
    <property type="entry name" value="IMPORTIN BETA"/>
    <property type="match status" value="1"/>
</dbReference>
<dbReference type="SUPFAM" id="SSF48371">
    <property type="entry name" value="ARM repeat"/>
    <property type="match status" value="2"/>
</dbReference>
<dbReference type="GO" id="GO:0006606">
    <property type="term" value="P:protein import into nucleus"/>
    <property type="evidence" value="ECO:0007669"/>
    <property type="project" value="InterPro"/>
</dbReference>
<keyword evidence="4" id="KW-0677">Repeat</keyword>
<feature type="compositionally biased region" description="Acidic residues" evidence="6">
    <location>
        <begin position="849"/>
        <end position="869"/>
    </location>
</feature>
<dbReference type="InterPro" id="IPR016024">
    <property type="entry name" value="ARM-type_fold"/>
</dbReference>
<dbReference type="InterPro" id="IPR040122">
    <property type="entry name" value="Importin_beta"/>
</dbReference>
<accession>F4PS08</accession>
<evidence type="ECO:0000256" key="2">
    <source>
        <dbReference type="ARBA" id="ARBA00022448"/>
    </source>
</evidence>
<dbReference type="AlphaFoldDB" id="F4PS08"/>
<keyword evidence="2" id="KW-0813">Transport</keyword>
<evidence type="ECO:0000256" key="3">
    <source>
        <dbReference type="ARBA" id="ARBA00022490"/>
    </source>
</evidence>
<gene>
    <name evidence="7" type="ORF">DFA_00467</name>
</gene>
<dbReference type="InterPro" id="IPR011989">
    <property type="entry name" value="ARM-like"/>
</dbReference>
<comment type="subcellular location">
    <subcellularLocation>
        <location evidence="1">Cytoplasm</location>
    </subcellularLocation>
</comment>
<evidence type="ECO:0000256" key="5">
    <source>
        <dbReference type="ARBA" id="ARBA00022927"/>
    </source>
</evidence>
<proteinExistence type="predicted"/>
<reference evidence="8" key="1">
    <citation type="journal article" date="2011" name="Genome Res.">
        <title>Phylogeny-wide analysis of social amoeba genomes highlights ancient origins for complex intercellular communication.</title>
        <authorList>
            <person name="Heidel A.J."/>
            <person name="Lawal H.M."/>
            <person name="Felder M."/>
            <person name="Schilde C."/>
            <person name="Helps N.R."/>
            <person name="Tunggal B."/>
            <person name="Rivero F."/>
            <person name="John U."/>
            <person name="Schleicher M."/>
            <person name="Eichinger L."/>
            <person name="Platzer M."/>
            <person name="Noegel A.A."/>
            <person name="Schaap P."/>
            <person name="Gloeckner G."/>
        </authorList>
    </citation>
    <scope>NUCLEOTIDE SEQUENCE [LARGE SCALE GENOMIC DNA]</scope>
    <source>
        <strain evidence="8">SH3</strain>
    </source>
</reference>
<sequence>MQQPDEEFIETVVILAREEEKQLKHKENNNNNNNNNNKSSSKQQYKKYIIDKPEQVVSWLLYLIVNGTYPTIKDKAIQLLSRHLTKEGKHLIRVLSKEVLEALKVETIELLKTTTNLTDTFGRHLFRIIESLAIYLLPRCSWNELDIIINGKEGEGLKDNERGLIKVLSKYDNFKKEKQEMLVKMINKFDFFKRQSDDQYRSYIPILLSMLVQIDLDTQKVFFDNLLRNLTSILIRDYPDPAMHQLIQQIIDTMIQLFFKGDHATKSIMFPNFFQIASRSPNKFTDHHLERIISCMYEWLSNVKDIELEEWTDSSSKIEHYHDLIPRNPTRDIDYHLDNRLLDVISHFGRFLRVLGQDHRAQVHIFNQLNVLLNSQQHSWKQRYSALISLSKFYDSINPDILTQQFPIIFKLVLKLVVNDENIRVRWASLQCLIQFTKEFKELMIESSDEIFQAIVGKPMNDPNESIQTRCCILIKAMIDMDVIVDDNVKEGLYRLFERLFQSPKLVIVENALLSFISVLKTGSKIFIHYSGNIVGILLNLFEKHYKSRILSSRLIKAFSLCSYIMRETTFSKDLNKFMQFVRKNEKSIDLIDVFRASSLFMQMAGKSFAVYLPMLIRMAIKILETPLPQWGITEESSLNIERITKTLDSLNDGIMFESYYIDYIPLAPFVHGLAVALCYLVQCRISAEIRNRSFDSLPTCVKLSKLHFGARSDKTLGLFGMSLNTVLLLCPVEPCLFVISSALDIATTLIRVMGKEAMTLDQTRLVLDTFTKVEKRMYYIAEQVRGGNEEIVADDEDIADVPTLTVEALSSGYEMIGMLLKQNSVMAAPLITSDLLVKSCQKLRDNQEEQGDQDDNDDDEEEGIGQEEEERRIINEGILSFLVRYCEYGGEDAINTFPQIIPTIIKCLTLTGVMEQNSASYALGVAAQITKDRFSPWVMQVLQAFDIITYAPNAYVEDKKDVTETVIVSVGRIIRNVPQVASHVCTIIPKWLNHLPLTHKDSFLATFQPLSEEKEISLVIDNLCTIIRLYPNQCFGKEYQHVAKIHQIIQNYLARCQRFEKIILIRAWLFIKDSIQSNWDIIPLDTKDQLSNLKELARE</sequence>
<keyword evidence="5" id="KW-0653">Protein transport</keyword>
<name>F4PS08_CACFS</name>
<keyword evidence="3" id="KW-0963">Cytoplasm</keyword>
<dbReference type="GeneID" id="14873074"/>
<organism evidence="7 8">
    <name type="scientific">Cavenderia fasciculata</name>
    <name type="common">Slime mold</name>
    <name type="synonym">Dictyostelium fasciculatum</name>
    <dbReference type="NCBI Taxonomy" id="261658"/>
    <lineage>
        <taxon>Eukaryota</taxon>
        <taxon>Amoebozoa</taxon>
        <taxon>Evosea</taxon>
        <taxon>Eumycetozoa</taxon>
        <taxon>Dictyostelia</taxon>
        <taxon>Acytosteliales</taxon>
        <taxon>Cavenderiaceae</taxon>
        <taxon>Cavenderia</taxon>
    </lineage>
</organism>
<dbReference type="RefSeq" id="XP_004358456.1">
    <property type="nucleotide sequence ID" value="XM_004358399.1"/>
</dbReference>
<dbReference type="OrthoDB" id="30818at2759"/>
<dbReference type="Proteomes" id="UP000007797">
    <property type="component" value="Unassembled WGS sequence"/>
</dbReference>
<dbReference type="Gene3D" id="1.25.10.10">
    <property type="entry name" value="Leucine-rich Repeat Variant"/>
    <property type="match status" value="1"/>
</dbReference>
<evidence type="ECO:0000313" key="7">
    <source>
        <dbReference type="EMBL" id="EGG20606.1"/>
    </source>
</evidence>
<dbReference type="EMBL" id="GL883010">
    <property type="protein sequence ID" value="EGG20606.1"/>
    <property type="molecule type" value="Genomic_DNA"/>
</dbReference>
<evidence type="ECO:0000256" key="6">
    <source>
        <dbReference type="SAM" id="MobiDB-lite"/>
    </source>
</evidence>
<protein>
    <submittedName>
        <fullName evidence="7">Uncharacterized protein</fullName>
    </submittedName>
</protein>
<dbReference type="KEGG" id="dfa:DFA_00467"/>
<keyword evidence="8" id="KW-1185">Reference proteome</keyword>